<dbReference type="Gene3D" id="3.60.10.10">
    <property type="entry name" value="Endonuclease/exonuclease/phosphatase"/>
    <property type="match status" value="1"/>
</dbReference>
<dbReference type="InterPro" id="IPR036691">
    <property type="entry name" value="Endo/exonu/phosph_ase_sf"/>
</dbReference>
<reference evidence="2" key="2">
    <citation type="submission" date="2021-09" db="EMBL/GenBank/DDBJ databases">
        <authorList>
            <person name="Jia N."/>
            <person name="Wang J."/>
            <person name="Shi W."/>
            <person name="Du L."/>
            <person name="Sun Y."/>
            <person name="Zhan W."/>
            <person name="Jiang J."/>
            <person name="Wang Q."/>
            <person name="Zhang B."/>
            <person name="Ji P."/>
            <person name="Sakyi L.B."/>
            <person name="Cui X."/>
            <person name="Yuan T."/>
            <person name="Jiang B."/>
            <person name="Yang W."/>
            <person name="Lam T.T.-Y."/>
            <person name="Chang Q."/>
            <person name="Ding S."/>
            <person name="Wang X."/>
            <person name="Zhu J."/>
            <person name="Ruan X."/>
            <person name="Zhao L."/>
            <person name="Wei J."/>
            <person name="Que T."/>
            <person name="Du C."/>
            <person name="Cheng J."/>
            <person name="Dai P."/>
            <person name="Han X."/>
            <person name="Huang E."/>
            <person name="Gao Y."/>
            <person name="Liu J."/>
            <person name="Shao H."/>
            <person name="Ye R."/>
            <person name="Li L."/>
            <person name="Wei W."/>
            <person name="Wang X."/>
            <person name="Wang C."/>
            <person name="Huo Q."/>
            <person name="Li W."/>
            <person name="Guo W."/>
            <person name="Chen H."/>
            <person name="Chen S."/>
            <person name="Zhou L."/>
            <person name="Zhou L."/>
            <person name="Ni X."/>
            <person name="Tian J."/>
            <person name="Zhou Y."/>
            <person name="Sheng Y."/>
            <person name="Liu T."/>
            <person name="Pan Y."/>
            <person name="Xia L."/>
            <person name="Li J."/>
            <person name="Zhao F."/>
            <person name="Cao W."/>
        </authorList>
    </citation>
    <scope>NUCLEOTIDE SEQUENCE</scope>
    <source>
        <strain evidence="2">Rmic-2018</strain>
        <tissue evidence="2">Larvae</tissue>
    </source>
</reference>
<dbReference type="AlphaFoldDB" id="A0A9J6D9W3"/>
<evidence type="ECO:0000313" key="2">
    <source>
        <dbReference type="EMBL" id="KAH8018824.1"/>
    </source>
</evidence>
<gene>
    <name evidence="2" type="ORF">HPB51_012328</name>
</gene>
<dbReference type="EMBL" id="JABSTU010000010">
    <property type="protein sequence ID" value="KAH8018824.1"/>
    <property type="molecule type" value="Genomic_DNA"/>
</dbReference>
<dbReference type="Proteomes" id="UP000821866">
    <property type="component" value="Chromosome 8"/>
</dbReference>
<proteinExistence type="predicted"/>
<organism evidence="2 3">
    <name type="scientific">Rhipicephalus microplus</name>
    <name type="common">Cattle tick</name>
    <name type="synonym">Boophilus microplus</name>
    <dbReference type="NCBI Taxonomy" id="6941"/>
    <lineage>
        <taxon>Eukaryota</taxon>
        <taxon>Metazoa</taxon>
        <taxon>Ecdysozoa</taxon>
        <taxon>Arthropoda</taxon>
        <taxon>Chelicerata</taxon>
        <taxon>Arachnida</taxon>
        <taxon>Acari</taxon>
        <taxon>Parasitiformes</taxon>
        <taxon>Ixodida</taxon>
        <taxon>Ixodoidea</taxon>
        <taxon>Ixodidae</taxon>
        <taxon>Rhipicephalinae</taxon>
        <taxon>Rhipicephalus</taxon>
        <taxon>Boophilus</taxon>
    </lineage>
</organism>
<evidence type="ECO:0000259" key="1">
    <source>
        <dbReference type="Pfam" id="PF14529"/>
    </source>
</evidence>
<name>A0A9J6D9W3_RHIMP</name>
<comment type="caution">
    <text evidence="2">The sequence shown here is derived from an EMBL/GenBank/DDBJ whole genome shotgun (WGS) entry which is preliminary data.</text>
</comment>
<accession>A0A9J6D9W3</accession>
<protein>
    <recommendedName>
        <fullName evidence="1">Endonuclease/exonuclease/phosphatase domain-containing protein</fullName>
    </recommendedName>
</protein>
<dbReference type="SUPFAM" id="SSF56219">
    <property type="entry name" value="DNase I-like"/>
    <property type="match status" value="1"/>
</dbReference>
<reference evidence="2" key="1">
    <citation type="journal article" date="2020" name="Cell">
        <title>Large-Scale Comparative Analyses of Tick Genomes Elucidate Their Genetic Diversity and Vector Capacities.</title>
        <authorList>
            <consortium name="Tick Genome and Microbiome Consortium (TIGMIC)"/>
            <person name="Jia N."/>
            <person name="Wang J."/>
            <person name="Shi W."/>
            <person name="Du L."/>
            <person name="Sun Y."/>
            <person name="Zhan W."/>
            <person name="Jiang J.F."/>
            <person name="Wang Q."/>
            <person name="Zhang B."/>
            <person name="Ji P."/>
            <person name="Bell-Sakyi L."/>
            <person name="Cui X.M."/>
            <person name="Yuan T.T."/>
            <person name="Jiang B.G."/>
            <person name="Yang W.F."/>
            <person name="Lam T.T."/>
            <person name="Chang Q.C."/>
            <person name="Ding S.J."/>
            <person name="Wang X.J."/>
            <person name="Zhu J.G."/>
            <person name="Ruan X.D."/>
            <person name="Zhao L."/>
            <person name="Wei J.T."/>
            <person name="Ye R.Z."/>
            <person name="Que T.C."/>
            <person name="Du C.H."/>
            <person name="Zhou Y.H."/>
            <person name="Cheng J.X."/>
            <person name="Dai P.F."/>
            <person name="Guo W.B."/>
            <person name="Han X.H."/>
            <person name="Huang E.J."/>
            <person name="Li L.F."/>
            <person name="Wei W."/>
            <person name="Gao Y.C."/>
            <person name="Liu J.Z."/>
            <person name="Shao H.Z."/>
            <person name="Wang X."/>
            <person name="Wang C.C."/>
            <person name="Yang T.C."/>
            <person name="Huo Q.B."/>
            <person name="Li W."/>
            <person name="Chen H.Y."/>
            <person name="Chen S.E."/>
            <person name="Zhou L.G."/>
            <person name="Ni X.B."/>
            <person name="Tian J.H."/>
            <person name="Sheng Y."/>
            <person name="Liu T."/>
            <person name="Pan Y.S."/>
            <person name="Xia L.Y."/>
            <person name="Li J."/>
            <person name="Zhao F."/>
            <person name="Cao W.C."/>
        </authorList>
    </citation>
    <scope>NUCLEOTIDE SEQUENCE</scope>
    <source>
        <strain evidence="2">Rmic-2018</strain>
    </source>
</reference>
<dbReference type="Pfam" id="PF14529">
    <property type="entry name" value="Exo_endo_phos_2"/>
    <property type="match status" value="1"/>
</dbReference>
<sequence>MSFRGEGQRGLAALVSNKCVFSEHTLALGNSTLEAQLVEIIPNSWLKCSIFAQNVYTSPRNHQQAFSSVVAKAATLAGKSPLVAIGDFNEPHPAWDFPKATVKEKNLVKAMTNCSLELVSYPQFPTLLAILFQETSLQI</sequence>
<dbReference type="GO" id="GO:0003824">
    <property type="term" value="F:catalytic activity"/>
    <property type="evidence" value="ECO:0007669"/>
    <property type="project" value="InterPro"/>
</dbReference>
<evidence type="ECO:0000313" key="3">
    <source>
        <dbReference type="Proteomes" id="UP000821866"/>
    </source>
</evidence>
<dbReference type="InterPro" id="IPR005135">
    <property type="entry name" value="Endo/exonuclease/phosphatase"/>
</dbReference>
<keyword evidence="3" id="KW-1185">Reference proteome</keyword>
<feature type="domain" description="Endonuclease/exonuclease/phosphatase" evidence="1">
    <location>
        <begin position="53"/>
        <end position="125"/>
    </location>
</feature>